<organism evidence="3 4">
    <name type="scientific">Paenibacillus allorhizosphaerae</name>
    <dbReference type="NCBI Taxonomy" id="2849866"/>
    <lineage>
        <taxon>Bacteria</taxon>
        <taxon>Bacillati</taxon>
        <taxon>Bacillota</taxon>
        <taxon>Bacilli</taxon>
        <taxon>Bacillales</taxon>
        <taxon>Paenibacillaceae</taxon>
        <taxon>Paenibacillus</taxon>
    </lineage>
</organism>
<dbReference type="InterPro" id="IPR013096">
    <property type="entry name" value="Cupin_2"/>
</dbReference>
<keyword evidence="4" id="KW-1185">Reference proteome</keyword>
<dbReference type="EMBL" id="CAJVCE010000019">
    <property type="protein sequence ID" value="CAG7653186.1"/>
    <property type="molecule type" value="Genomic_DNA"/>
</dbReference>
<dbReference type="PANTHER" id="PTHR43280">
    <property type="entry name" value="ARAC-FAMILY TRANSCRIPTIONAL REGULATOR"/>
    <property type="match status" value="1"/>
</dbReference>
<feature type="domain" description="HTH araC/xylS-type" evidence="2">
    <location>
        <begin position="177"/>
        <end position="274"/>
    </location>
</feature>
<dbReference type="RefSeq" id="WP_329958270.1">
    <property type="nucleotide sequence ID" value="NZ_CAJVCE010000019.1"/>
</dbReference>
<dbReference type="Pfam" id="PF12833">
    <property type="entry name" value="HTH_18"/>
    <property type="match status" value="1"/>
</dbReference>
<proteinExistence type="predicted"/>
<gene>
    <name evidence="3" type="primary">rhaR_71</name>
    <name evidence="3" type="ORF">PAECIP111802_05421</name>
</gene>
<dbReference type="Proteomes" id="UP000730618">
    <property type="component" value="Unassembled WGS sequence"/>
</dbReference>
<dbReference type="InterPro" id="IPR018060">
    <property type="entry name" value="HTH_AraC"/>
</dbReference>
<evidence type="ECO:0000259" key="2">
    <source>
        <dbReference type="PROSITE" id="PS01124"/>
    </source>
</evidence>
<dbReference type="PANTHER" id="PTHR43280:SF2">
    <property type="entry name" value="HTH-TYPE TRANSCRIPTIONAL REGULATOR EXSA"/>
    <property type="match status" value="1"/>
</dbReference>
<evidence type="ECO:0000313" key="4">
    <source>
        <dbReference type="Proteomes" id="UP000730618"/>
    </source>
</evidence>
<dbReference type="Pfam" id="PF07883">
    <property type="entry name" value="Cupin_2"/>
    <property type="match status" value="1"/>
</dbReference>
<sequence>MIKHVAKGMQMNGLRDSQLKLLWTARIDYAAGSHVEMHKHDDYEQLLVVLSGEGRITGGDMVDEVKEGSSYLFLKGVSHSFSFTGETITLDFKFRLLDPLVREALAAVSPTCICKGWELSELKQWYKAALRHARNPAAFHPIRIEAGFKGTLVSMLLNRMPADQEQSASVLHVEENDPIVQYLRANFSASITLERLSRQFGFNPNYLIKFFYDKTGMTPIQFLQEIRLEKARELLEFTSLTISEVAEKVGWTMPYFSKIFKKRSGMSPSQYRELLINAIGKDIILEQDFSNEWRILRL</sequence>
<reference evidence="3 4" key="1">
    <citation type="submission" date="2021-06" db="EMBL/GenBank/DDBJ databases">
        <authorList>
            <person name="Criscuolo A."/>
        </authorList>
    </citation>
    <scope>NUCLEOTIDE SEQUENCE [LARGE SCALE GENOMIC DNA]</scope>
    <source>
        <strain evidence="4">CIP 111802</strain>
    </source>
</reference>
<name>A0ABN7TV05_9BACL</name>
<keyword evidence="1" id="KW-0238">DNA-binding</keyword>
<protein>
    <submittedName>
        <fullName evidence="3">HTH-type transcriptional activator RhaR</fullName>
    </submittedName>
</protein>
<accession>A0ABN7TV05</accession>
<comment type="caution">
    <text evidence="3">The sequence shown here is derived from an EMBL/GenBank/DDBJ whole genome shotgun (WGS) entry which is preliminary data.</text>
</comment>
<dbReference type="SMART" id="SM00342">
    <property type="entry name" value="HTH_ARAC"/>
    <property type="match status" value="1"/>
</dbReference>
<dbReference type="PROSITE" id="PS01124">
    <property type="entry name" value="HTH_ARAC_FAMILY_2"/>
    <property type="match status" value="1"/>
</dbReference>
<evidence type="ECO:0000313" key="3">
    <source>
        <dbReference type="EMBL" id="CAG7653186.1"/>
    </source>
</evidence>
<evidence type="ECO:0000256" key="1">
    <source>
        <dbReference type="ARBA" id="ARBA00023125"/>
    </source>
</evidence>